<feature type="compositionally biased region" description="Basic and acidic residues" evidence="1">
    <location>
        <begin position="238"/>
        <end position="274"/>
    </location>
</feature>
<feature type="region of interest" description="Disordered" evidence="1">
    <location>
        <begin position="369"/>
        <end position="456"/>
    </location>
</feature>
<gene>
    <name evidence="3" type="primary">Dere\GG15725</name>
    <name evidence="3" type="synonym">dere_GLEANR_15775</name>
    <name evidence="3" type="synonym">GG15725</name>
    <name evidence="3" type="ORF">Dere_GG15725</name>
</gene>
<dbReference type="PANTHER" id="PTHR13309">
    <property type="entry name" value="NUCLEAR FRAGILE X MENTAL RETARDATION PROTEIN INTERACTING PROTEIN 1"/>
    <property type="match status" value="1"/>
</dbReference>
<proteinExistence type="predicted"/>
<feature type="compositionally biased region" description="Basic and acidic residues" evidence="1">
    <location>
        <begin position="195"/>
        <end position="228"/>
    </location>
</feature>
<dbReference type="PROSITE" id="PS00028">
    <property type="entry name" value="ZINC_FINGER_C2H2_1"/>
    <property type="match status" value="1"/>
</dbReference>
<dbReference type="Proteomes" id="UP000008711">
    <property type="component" value="Unassembled WGS sequence"/>
</dbReference>
<organism evidence="3 4">
    <name type="scientific">Drosophila erecta</name>
    <name type="common">Fruit fly</name>
    <dbReference type="NCBI Taxonomy" id="7220"/>
    <lineage>
        <taxon>Eukaryota</taxon>
        <taxon>Metazoa</taxon>
        <taxon>Ecdysozoa</taxon>
        <taxon>Arthropoda</taxon>
        <taxon>Hexapoda</taxon>
        <taxon>Insecta</taxon>
        <taxon>Pterygota</taxon>
        <taxon>Neoptera</taxon>
        <taxon>Endopterygota</taxon>
        <taxon>Diptera</taxon>
        <taxon>Brachycera</taxon>
        <taxon>Muscomorpha</taxon>
        <taxon>Ephydroidea</taxon>
        <taxon>Drosophilidae</taxon>
        <taxon>Drosophila</taxon>
        <taxon>Sophophora</taxon>
    </lineage>
</organism>
<dbReference type="KEGG" id="der:6545999"/>
<feature type="domain" description="C2H2-type" evidence="2">
    <location>
        <begin position="103"/>
        <end position="123"/>
    </location>
</feature>
<sequence>MAIRAHCFQRLYRNEMDEKVLPKFVLPSPKFGKTNGSTASNHLYLTPSGMTLLPRSKQPPPMYGARGSTVPAKYLHQEQSSPVSVPASCTSPVYHSPPRAEFCHTCGMELANLQDMKRHLEQHEFCPADDCDFAALHNILERHIEANHITGTYVRVKKVWTEEELAAWRAERRKKFPTAANVELARLAKEQRIKRGERLEASKSRFGNREDRQRTRPNVDRKERFDKKNKTRRGAKGKANDKRKRVESANKTTDKANEASKQIETEEDRKNEEVTRCFLENGKFGGTGQMPDYQHLKGKVRQQNNALSSLLGMYGSDSDEESETESDEQDTGDCSKQVTAHVESSISMPYETTEKGPVLDDATAEASNTPISVENPQFCEDQPPTPTLDMTISEQVPPETNISQITPSASEPAKEDGSSDEAPDEEPFQRVTEAITAPASPKTEPVEPKPQTAPKRAAPKRIYGLNYKRARKQTPNTMLSKLLETDIRHERNVLLQCVRHVCEKNFFGIGQTKSNQETLDTTCDKSVDSTPDAL</sequence>
<evidence type="ECO:0000256" key="1">
    <source>
        <dbReference type="SAM" id="MobiDB-lite"/>
    </source>
</evidence>
<dbReference type="AlphaFoldDB" id="B3NHP2"/>
<dbReference type="GO" id="GO:0005634">
    <property type="term" value="C:nucleus"/>
    <property type="evidence" value="ECO:0007669"/>
    <property type="project" value="TreeGrafter"/>
</dbReference>
<dbReference type="OrthoDB" id="273070at2759"/>
<dbReference type="PANTHER" id="PTHR13309:SF0">
    <property type="entry name" value="FMR1-INTERACTING PROTEIN NUFIP1"/>
    <property type="match status" value="1"/>
</dbReference>
<dbReference type="Pfam" id="PF10453">
    <property type="entry name" value="NUFIP1"/>
    <property type="match status" value="1"/>
</dbReference>
<dbReference type="eggNOG" id="ENOG502QPTB">
    <property type="taxonomic scope" value="Eukaryota"/>
</dbReference>
<dbReference type="EMBL" id="CH954178">
    <property type="protein sequence ID" value="EDV51837.2"/>
    <property type="molecule type" value="Genomic_DNA"/>
</dbReference>
<reference evidence="3 4" key="1">
    <citation type="journal article" date="2007" name="Nature">
        <title>Evolution of genes and genomes on the Drosophila phylogeny.</title>
        <authorList>
            <consortium name="Drosophila 12 Genomes Consortium"/>
            <person name="Clark A.G."/>
            <person name="Eisen M.B."/>
            <person name="Smith D.R."/>
            <person name="Bergman C.M."/>
            <person name="Oliver B."/>
            <person name="Markow T.A."/>
            <person name="Kaufman T.C."/>
            <person name="Kellis M."/>
            <person name="Gelbart W."/>
            <person name="Iyer V.N."/>
            <person name="Pollard D.A."/>
            <person name="Sackton T.B."/>
            <person name="Larracuente A.M."/>
            <person name="Singh N.D."/>
            <person name="Abad J.P."/>
            <person name="Abt D.N."/>
            <person name="Adryan B."/>
            <person name="Aguade M."/>
            <person name="Akashi H."/>
            <person name="Anderson W.W."/>
            <person name="Aquadro C.F."/>
            <person name="Ardell D.H."/>
            <person name="Arguello R."/>
            <person name="Artieri C.G."/>
            <person name="Barbash D.A."/>
            <person name="Barker D."/>
            <person name="Barsanti P."/>
            <person name="Batterham P."/>
            <person name="Batzoglou S."/>
            <person name="Begun D."/>
            <person name="Bhutkar A."/>
            <person name="Blanco E."/>
            <person name="Bosak S.A."/>
            <person name="Bradley R.K."/>
            <person name="Brand A.D."/>
            <person name="Brent M.R."/>
            <person name="Brooks A.N."/>
            <person name="Brown R.H."/>
            <person name="Butlin R.K."/>
            <person name="Caggese C."/>
            <person name="Calvi B.R."/>
            <person name="Bernardo de Carvalho A."/>
            <person name="Caspi A."/>
            <person name="Castrezana S."/>
            <person name="Celniker S.E."/>
            <person name="Chang J.L."/>
            <person name="Chapple C."/>
            <person name="Chatterji S."/>
            <person name="Chinwalla A."/>
            <person name="Civetta A."/>
            <person name="Clifton S.W."/>
            <person name="Comeron J.M."/>
            <person name="Costello J.C."/>
            <person name="Coyne J.A."/>
            <person name="Daub J."/>
            <person name="David R.G."/>
            <person name="Delcher A.L."/>
            <person name="Delehaunty K."/>
            <person name="Do C.B."/>
            <person name="Ebling H."/>
            <person name="Edwards K."/>
            <person name="Eickbush T."/>
            <person name="Evans J.D."/>
            <person name="Filipski A."/>
            <person name="Findeiss S."/>
            <person name="Freyhult E."/>
            <person name="Fulton L."/>
            <person name="Fulton R."/>
            <person name="Garcia A.C."/>
            <person name="Gardiner A."/>
            <person name="Garfield D.A."/>
            <person name="Garvin B.E."/>
            <person name="Gibson G."/>
            <person name="Gilbert D."/>
            <person name="Gnerre S."/>
            <person name="Godfrey J."/>
            <person name="Good R."/>
            <person name="Gotea V."/>
            <person name="Gravely B."/>
            <person name="Greenberg A.J."/>
            <person name="Griffiths-Jones S."/>
            <person name="Gross S."/>
            <person name="Guigo R."/>
            <person name="Gustafson E.A."/>
            <person name="Haerty W."/>
            <person name="Hahn M.W."/>
            <person name="Halligan D.L."/>
            <person name="Halpern A.L."/>
            <person name="Halter G.M."/>
            <person name="Han M.V."/>
            <person name="Heger A."/>
            <person name="Hillier L."/>
            <person name="Hinrichs A.S."/>
            <person name="Holmes I."/>
            <person name="Hoskins R.A."/>
            <person name="Hubisz M.J."/>
            <person name="Hultmark D."/>
            <person name="Huntley M.A."/>
            <person name="Jaffe D.B."/>
            <person name="Jagadeeshan S."/>
            <person name="Jeck W.R."/>
            <person name="Johnson J."/>
            <person name="Jones C.D."/>
            <person name="Jordan W.C."/>
            <person name="Karpen G.H."/>
            <person name="Kataoka E."/>
            <person name="Keightley P.D."/>
            <person name="Kheradpour P."/>
            <person name="Kirkness E.F."/>
            <person name="Koerich L.B."/>
            <person name="Kristiansen K."/>
            <person name="Kudrna D."/>
            <person name="Kulathinal R.J."/>
            <person name="Kumar S."/>
            <person name="Kwok R."/>
            <person name="Lander E."/>
            <person name="Langley C.H."/>
            <person name="Lapoint R."/>
            <person name="Lazzaro B.P."/>
            <person name="Lee S.J."/>
            <person name="Levesque L."/>
            <person name="Li R."/>
            <person name="Lin C.F."/>
            <person name="Lin M.F."/>
            <person name="Lindblad-Toh K."/>
            <person name="Llopart A."/>
            <person name="Long M."/>
            <person name="Low L."/>
            <person name="Lozovsky E."/>
            <person name="Lu J."/>
            <person name="Luo M."/>
            <person name="Machado C.A."/>
            <person name="Makalowski W."/>
            <person name="Marzo M."/>
            <person name="Matsuda M."/>
            <person name="Matzkin L."/>
            <person name="McAllister B."/>
            <person name="McBride C.S."/>
            <person name="McKernan B."/>
            <person name="McKernan K."/>
            <person name="Mendez-Lago M."/>
            <person name="Minx P."/>
            <person name="Mollenhauer M.U."/>
            <person name="Montooth K."/>
            <person name="Mount S.M."/>
            <person name="Mu X."/>
            <person name="Myers E."/>
            <person name="Negre B."/>
            <person name="Newfeld S."/>
            <person name="Nielsen R."/>
            <person name="Noor M.A."/>
            <person name="O'Grady P."/>
            <person name="Pachter L."/>
            <person name="Papaceit M."/>
            <person name="Parisi M.J."/>
            <person name="Parisi M."/>
            <person name="Parts L."/>
            <person name="Pedersen J.S."/>
            <person name="Pesole G."/>
            <person name="Phillippy A.M."/>
            <person name="Ponting C.P."/>
            <person name="Pop M."/>
            <person name="Porcelli D."/>
            <person name="Powell J.R."/>
            <person name="Prohaska S."/>
            <person name="Pruitt K."/>
            <person name="Puig M."/>
            <person name="Quesneville H."/>
            <person name="Ram K.R."/>
            <person name="Rand D."/>
            <person name="Rasmussen M.D."/>
            <person name="Reed L.K."/>
            <person name="Reenan R."/>
            <person name="Reily A."/>
            <person name="Remington K.A."/>
            <person name="Rieger T.T."/>
            <person name="Ritchie M.G."/>
            <person name="Robin C."/>
            <person name="Rogers Y.H."/>
            <person name="Rohde C."/>
            <person name="Rozas J."/>
            <person name="Rubenfield M.J."/>
            <person name="Ruiz A."/>
            <person name="Russo S."/>
            <person name="Salzberg S.L."/>
            <person name="Sanchez-Gracia A."/>
            <person name="Saranga D.J."/>
            <person name="Sato H."/>
            <person name="Schaeffer S.W."/>
            <person name="Schatz M.C."/>
            <person name="Schlenke T."/>
            <person name="Schwartz R."/>
            <person name="Segarra C."/>
            <person name="Singh R.S."/>
            <person name="Sirot L."/>
            <person name="Sirota M."/>
            <person name="Sisneros N.B."/>
            <person name="Smith C.D."/>
            <person name="Smith T.F."/>
            <person name="Spieth J."/>
            <person name="Stage D.E."/>
            <person name="Stark A."/>
            <person name="Stephan W."/>
            <person name="Strausberg R.L."/>
            <person name="Strempel S."/>
            <person name="Sturgill D."/>
            <person name="Sutton G."/>
            <person name="Sutton G.G."/>
            <person name="Tao W."/>
            <person name="Teichmann S."/>
            <person name="Tobari Y.N."/>
            <person name="Tomimura Y."/>
            <person name="Tsolas J.M."/>
            <person name="Valente V.L."/>
            <person name="Venter E."/>
            <person name="Venter J.C."/>
            <person name="Vicario S."/>
            <person name="Vieira F.G."/>
            <person name="Vilella A.J."/>
            <person name="Villasante A."/>
            <person name="Walenz B."/>
            <person name="Wang J."/>
            <person name="Wasserman M."/>
            <person name="Watts T."/>
            <person name="Wilson D."/>
            <person name="Wilson R.K."/>
            <person name="Wing R.A."/>
            <person name="Wolfner M.F."/>
            <person name="Wong A."/>
            <person name="Wong G.K."/>
            <person name="Wu C.I."/>
            <person name="Wu G."/>
            <person name="Yamamoto D."/>
            <person name="Yang H.P."/>
            <person name="Yang S.P."/>
            <person name="Yorke J.A."/>
            <person name="Yoshida K."/>
            <person name="Zdobnov E."/>
            <person name="Zhang P."/>
            <person name="Zhang Y."/>
            <person name="Zimin A.V."/>
            <person name="Baldwin J."/>
            <person name="Abdouelleil A."/>
            <person name="Abdulkadir J."/>
            <person name="Abebe A."/>
            <person name="Abera B."/>
            <person name="Abreu J."/>
            <person name="Acer S.C."/>
            <person name="Aftuck L."/>
            <person name="Alexander A."/>
            <person name="An P."/>
            <person name="Anderson E."/>
            <person name="Anderson S."/>
            <person name="Arachi H."/>
            <person name="Azer M."/>
            <person name="Bachantsang P."/>
            <person name="Barry A."/>
            <person name="Bayul T."/>
            <person name="Berlin A."/>
            <person name="Bessette D."/>
            <person name="Bloom T."/>
            <person name="Blye J."/>
            <person name="Boguslavskiy L."/>
            <person name="Bonnet C."/>
            <person name="Boukhgalter B."/>
            <person name="Bourzgui I."/>
            <person name="Brown A."/>
            <person name="Cahill P."/>
            <person name="Channer S."/>
            <person name="Cheshatsang Y."/>
            <person name="Chuda L."/>
            <person name="Citroen M."/>
            <person name="Collymore A."/>
            <person name="Cooke P."/>
            <person name="Costello M."/>
            <person name="D'Aco K."/>
            <person name="Daza R."/>
            <person name="De Haan G."/>
            <person name="DeGray S."/>
            <person name="DeMaso C."/>
            <person name="Dhargay N."/>
            <person name="Dooley K."/>
            <person name="Dooley E."/>
            <person name="Doricent M."/>
            <person name="Dorje P."/>
            <person name="Dorjee K."/>
            <person name="Dupes A."/>
            <person name="Elong R."/>
            <person name="Falk J."/>
            <person name="Farina A."/>
            <person name="Faro S."/>
            <person name="Ferguson D."/>
            <person name="Fisher S."/>
            <person name="Foley C.D."/>
            <person name="Franke A."/>
            <person name="Friedrich D."/>
            <person name="Gadbois L."/>
            <person name="Gearin G."/>
            <person name="Gearin C.R."/>
            <person name="Giannoukos G."/>
            <person name="Goode T."/>
            <person name="Graham J."/>
            <person name="Grandbois E."/>
            <person name="Grewal S."/>
            <person name="Gyaltsen K."/>
            <person name="Hafez N."/>
            <person name="Hagos B."/>
            <person name="Hall J."/>
            <person name="Henson C."/>
            <person name="Hollinger A."/>
            <person name="Honan T."/>
            <person name="Huard M.D."/>
            <person name="Hughes L."/>
            <person name="Hurhula B."/>
            <person name="Husby M.E."/>
            <person name="Kamat A."/>
            <person name="Kanga B."/>
            <person name="Kashin S."/>
            <person name="Khazanovich D."/>
            <person name="Kisner P."/>
            <person name="Lance K."/>
            <person name="Lara M."/>
            <person name="Lee W."/>
            <person name="Lennon N."/>
            <person name="Letendre F."/>
            <person name="LeVine R."/>
            <person name="Lipovsky A."/>
            <person name="Liu X."/>
            <person name="Liu J."/>
            <person name="Liu S."/>
            <person name="Lokyitsang T."/>
            <person name="Lokyitsang Y."/>
            <person name="Lubonja R."/>
            <person name="Lui A."/>
            <person name="MacDonald P."/>
            <person name="Magnisalis V."/>
            <person name="Maru K."/>
            <person name="Matthews C."/>
            <person name="McCusker W."/>
            <person name="McDonough S."/>
            <person name="Mehta T."/>
            <person name="Meldrim J."/>
            <person name="Meneus L."/>
            <person name="Mihai O."/>
            <person name="Mihalev A."/>
            <person name="Mihova T."/>
            <person name="Mittelman R."/>
            <person name="Mlenga V."/>
            <person name="Montmayeur A."/>
            <person name="Mulrain L."/>
            <person name="Navidi A."/>
            <person name="Naylor J."/>
            <person name="Negash T."/>
            <person name="Nguyen T."/>
            <person name="Nguyen N."/>
            <person name="Nicol R."/>
            <person name="Norbu C."/>
            <person name="Norbu N."/>
            <person name="Novod N."/>
            <person name="O'Neill B."/>
            <person name="Osman S."/>
            <person name="Markiewicz E."/>
            <person name="Oyono O.L."/>
            <person name="Patti C."/>
            <person name="Phunkhang P."/>
            <person name="Pierre F."/>
            <person name="Priest M."/>
            <person name="Raghuraman S."/>
            <person name="Rege F."/>
            <person name="Reyes R."/>
            <person name="Rise C."/>
            <person name="Rogov P."/>
            <person name="Ross K."/>
            <person name="Ryan E."/>
            <person name="Settipalli S."/>
            <person name="Shea T."/>
            <person name="Sherpa N."/>
            <person name="Shi L."/>
            <person name="Shih D."/>
            <person name="Sparrow T."/>
            <person name="Spaulding J."/>
            <person name="Stalker J."/>
            <person name="Stange-Thomann N."/>
            <person name="Stavropoulos S."/>
            <person name="Stone C."/>
            <person name="Strader C."/>
            <person name="Tesfaye S."/>
            <person name="Thomson T."/>
            <person name="Thoulutsang Y."/>
            <person name="Thoulutsang D."/>
            <person name="Topham K."/>
            <person name="Topping I."/>
            <person name="Tsamla T."/>
            <person name="Vassiliev H."/>
            <person name="Vo A."/>
            <person name="Wangchuk T."/>
            <person name="Wangdi T."/>
            <person name="Weiand M."/>
            <person name="Wilkinson J."/>
            <person name="Wilson A."/>
            <person name="Yadav S."/>
            <person name="Young G."/>
            <person name="Yu Q."/>
            <person name="Zembek L."/>
            <person name="Zhong D."/>
            <person name="Zimmer A."/>
            <person name="Zwirko Z."/>
            <person name="Jaffe D.B."/>
            <person name="Alvarez P."/>
            <person name="Brockman W."/>
            <person name="Butler J."/>
            <person name="Chin C."/>
            <person name="Gnerre S."/>
            <person name="Grabherr M."/>
            <person name="Kleber M."/>
            <person name="Mauceli E."/>
            <person name="MacCallum I."/>
        </authorList>
    </citation>
    <scope>NUCLEOTIDE SEQUENCE [LARGE SCALE GENOMIC DNA]</scope>
    <source>
        <strain evidence="3 4">TSC#14021-0224.01</strain>
    </source>
</reference>
<feature type="compositionally biased region" description="Polar residues" evidence="1">
    <location>
        <begin position="388"/>
        <end position="409"/>
    </location>
</feature>
<dbReference type="InterPro" id="IPR019496">
    <property type="entry name" value="NUFIP1_cons_dom"/>
</dbReference>
<evidence type="ECO:0000313" key="4">
    <source>
        <dbReference type="Proteomes" id="UP000008711"/>
    </source>
</evidence>
<accession>B3NHP2</accession>
<evidence type="ECO:0000259" key="2">
    <source>
        <dbReference type="PROSITE" id="PS00028"/>
    </source>
</evidence>
<feature type="compositionally biased region" description="Polar residues" evidence="1">
    <location>
        <begin position="334"/>
        <end position="347"/>
    </location>
</feature>
<dbReference type="HOGENOM" id="CLU_028700_1_0_1"/>
<feature type="compositionally biased region" description="Acidic residues" evidence="1">
    <location>
        <begin position="317"/>
        <end position="331"/>
    </location>
</feature>
<keyword evidence="4" id="KW-1185">Reference proteome</keyword>
<reference evidence="3 4" key="2">
    <citation type="journal article" date="2008" name="Bioinformatics">
        <title>Assembly reconciliation.</title>
        <authorList>
            <person name="Zimin A.V."/>
            <person name="Smith D.R."/>
            <person name="Sutton G."/>
            <person name="Yorke J.A."/>
        </authorList>
    </citation>
    <scope>NUCLEOTIDE SEQUENCE [LARGE SCALE GENOMIC DNA]</scope>
    <source>
        <strain evidence="3 4">TSC#14021-0224.01</strain>
    </source>
</reference>
<dbReference type="GO" id="GO:0000492">
    <property type="term" value="P:box C/D snoRNP assembly"/>
    <property type="evidence" value="ECO:0007669"/>
    <property type="project" value="TreeGrafter"/>
</dbReference>
<protein>
    <recommendedName>
        <fullName evidence="2">C2H2-type domain-containing protein</fullName>
    </recommendedName>
</protein>
<feature type="region of interest" description="Disordered" evidence="1">
    <location>
        <begin position="311"/>
        <end position="356"/>
    </location>
</feature>
<evidence type="ECO:0000313" key="3">
    <source>
        <dbReference type="EMBL" id="EDV51837.2"/>
    </source>
</evidence>
<dbReference type="GO" id="GO:0003723">
    <property type="term" value="F:RNA binding"/>
    <property type="evidence" value="ECO:0007669"/>
    <property type="project" value="InterPro"/>
</dbReference>
<dbReference type="InterPro" id="IPR013087">
    <property type="entry name" value="Znf_C2H2_type"/>
</dbReference>
<name>B3NHP2_DROER</name>
<feature type="region of interest" description="Disordered" evidence="1">
    <location>
        <begin position="195"/>
        <end position="274"/>
    </location>
</feature>
<dbReference type="InterPro" id="IPR039136">
    <property type="entry name" value="NUFIP1-like"/>
</dbReference>